<reference evidence="7 8" key="1">
    <citation type="submission" date="2015-03" db="EMBL/GenBank/DDBJ databases">
        <title>Draft genome of the nematode, Opisthorchis viverrini.</title>
        <authorList>
            <person name="Mitreva M."/>
        </authorList>
    </citation>
    <scope>NUCLEOTIDE SEQUENCE [LARGE SCALE GENOMIC DNA]</scope>
    <source>
        <strain evidence="7">Khon Kaen</strain>
    </source>
</reference>
<dbReference type="Proteomes" id="UP000243686">
    <property type="component" value="Unassembled WGS sequence"/>
</dbReference>
<feature type="transmembrane region" description="Helical" evidence="5">
    <location>
        <begin position="20"/>
        <end position="41"/>
    </location>
</feature>
<organism evidence="7 8">
    <name type="scientific">Opisthorchis viverrini</name>
    <name type="common">Southeast Asian liver fluke</name>
    <dbReference type="NCBI Taxonomy" id="6198"/>
    <lineage>
        <taxon>Eukaryota</taxon>
        <taxon>Metazoa</taxon>
        <taxon>Spiralia</taxon>
        <taxon>Lophotrochozoa</taxon>
        <taxon>Platyhelminthes</taxon>
        <taxon>Trematoda</taxon>
        <taxon>Digenea</taxon>
        <taxon>Opisthorchiida</taxon>
        <taxon>Opisthorchiata</taxon>
        <taxon>Opisthorchiidae</taxon>
        <taxon>Opisthorchis</taxon>
    </lineage>
</organism>
<keyword evidence="8" id="KW-1185">Reference proteome</keyword>
<dbReference type="Pfam" id="PF00955">
    <property type="entry name" value="HCO3_cotransp"/>
    <property type="match status" value="1"/>
</dbReference>
<comment type="subcellular location">
    <subcellularLocation>
        <location evidence="1">Membrane</location>
        <topology evidence="1">Multi-pass membrane protein</topology>
    </subcellularLocation>
</comment>
<dbReference type="GO" id="GO:0016323">
    <property type="term" value="C:basolateral plasma membrane"/>
    <property type="evidence" value="ECO:0007669"/>
    <property type="project" value="TreeGrafter"/>
</dbReference>
<keyword evidence="3 5" id="KW-1133">Transmembrane helix</keyword>
<feature type="transmembrane region" description="Helical" evidence="5">
    <location>
        <begin position="62"/>
        <end position="85"/>
    </location>
</feature>
<dbReference type="InterPro" id="IPR003020">
    <property type="entry name" value="HCO3_transpt_euk"/>
</dbReference>
<evidence type="ECO:0000313" key="8">
    <source>
        <dbReference type="Proteomes" id="UP000243686"/>
    </source>
</evidence>
<evidence type="ECO:0000259" key="6">
    <source>
        <dbReference type="Pfam" id="PF00955"/>
    </source>
</evidence>
<keyword evidence="4 5" id="KW-0472">Membrane</keyword>
<evidence type="ECO:0000256" key="1">
    <source>
        <dbReference type="ARBA" id="ARBA00004141"/>
    </source>
</evidence>
<accession>A0A1S8WMH2</accession>
<dbReference type="GO" id="GO:0005452">
    <property type="term" value="F:solute:inorganic anion antiporter activity"/>
    <property type="evidence" value="ECO:0007669"/>
    <property type="project" value="InterPro"/>
</dbReference>
<feature type="non-terminal residue" evidence="7">
    <location>
        <position position="179"/>
    </location>
</feature>
<evidence type="ECO:0000313" key="7">
    <source>
        <dbReference type="EMBL" id="OON15591.1"/>
    </source>
</evidence>
<evidence type="ECO:0000256" key="3">
    <source>
        <dbReference type="ARBA" id="ARBA00022989"/>
    </source>
</evidence>
<sequence>EPYLHSPRDLQLSLTPLTNLDWRAVLGALGLALPLSMLFYMEQNIASAIVNSPANRLRKSPAPHWDLMVVALINMVLSIFCLPWVHAALPHSPLHIRALADIEERIDMGQHIRQTIVRVRETRLTTIISHIFIGLSLLMIPIPLCYIPPAVLMGLFVYMAVTAVYSNQLFERLLLFITE</sequence>
<dbReference type="PANTHER" id="PTHR11453">
    <property type="entry name" value="ANION EXCHANGE PROTEIN"/>
    <property type="match status" value="1"/>
</dbReference>
<dbReference type="GO" id="GO:0050801">
    <property type="term" value="P:monoatomic ion homeostasis"/>
    <property type="evidence" value="ECO:0007669"/>
    <property type="project" value="TreeGrafter"/>
</dbReference>
<evidence type="ECO:0000256" key="4">
    <source>
        <dbReference type="ARBA" id="ARBA00023136"/>
    </source>
</evidence>
<evidence type="ECO:0000256" key="5">
    <source>
        <dbReference type="SAM" id="Phobius"/>
    </source>
</evidence>
<protein>
    <submittedName>
        <fullName evidence="7">HCO3-transporter family protein</fullName>
    </submittedName>
</protein>
<dbReference type="PANTHER" id="PTHR11453:SF127">
    <property type="entry name" value="SOLUTE CARRIER FAMILY 4 MEMBER 11"/>
    <property type="match status" value="1"/>
</dbReference>
<feature type="non-terminal residue" evidence="7">
    <location>
        <position position="1"/>
    </location>
</feature>
<dbReference type="AlphaFoldDB" id="A0A1S8WMH2"/>
<proteinExistence type="predicted"/>
<name>A0A1S8WMH2_OPIVI</name>
<feature type="domain" description="Bicarbonate transporter-like transmembrane" evidence="6">
    <location>
        <begin position="14"/>
        <end position="178"/>
    </location>
</feature>
<keyword evidence="2 5" id="KW-0812">Transmembrane</keyword>
<gene>
    <name evidence="7" type="ORF">X801_08602</name>
</gene>
<dbReference type="GO" id="GO:0006820">
    <property type="term" value="P:monoatomic anion transport"/>
    <property type="evidence" value="ECO:0007669"/>
    <property type="project" value="InterPro"/>
</dbReference>
<dbReference type="EMBL" id="KV903290">
    <property type="protein sequence ID" value="OON15591.1"/>
    <property type="molecule type" value="Genomic_DNA"/>
</dbReference>
<evidence type="ECO:0000256" key="2">
    <source>
        <dbReference type="ARBA" id="ARBA00022692"/>
    </source>
</evidence>
<dbReference type="InterPro" id="IPR011531">
    <property type="entry name" value="HCO3_transpt-like_TM_dom"/>
</dbReference>